<dbReference type="Proteomes" id="UP000267821">
    <property type="component" value="Unassembled WGS sequence"/>
</dbReference>
<sequence>MHTPFLNPNGIVEVSLYELLVQQFDPYIDAQQAELELESYKWNPMDKKGLGVVPFKGTLIGFAREPTFVADTESFCSDHGRGFETSPMERLVQTFKSAMKRTIIAGAEAENDEPSPYWAHLMPSKLYAYRCSPHSALAFPVDTSSSINLKVAIFQRIKFLTDVIPTFRAKPAPKDVEVAKAVFEVVDRVWVRDSKYDVGFPPVFAPHWKGPYYVKDRLDKNVYRLRTDPEVRGSVLWHWLCLSMDLVEEGD</sequence>
<name>A0A3N4LI13_9PEZI</name>
<evidence type="ECO:0000313" key="2">
    <source>
        <dbReference type="Proteomes" id="UP000267821"/>
    </source>
</evidence>
<protein>
    <submittedName>
        <fullName evidence="1">Uncharacterized protein</fullName>
    </submittedName>
</protein>
<gene>
    <name evidence="1" type="ORF">L211DRAFT_870048</name>
</gene>
<proteinExistence type="predicted"/>
<dbReference type="EMBL" id="ML121560">
    <property type="protein sequence ID" value="RPB21348.1"/>
    <property type="molecule type" value="Genomic_DNA"/>
</dbReference>
<dbReference type="AlphaFoldDB" id="A0A3N4LI13"/>
<evidence type="ECO:0000313" key="1">
    <source>
        <dbReference type="EMBL" id="RPB21348.1"/>
    </source>
</evidence>
<reference evidence="1 2" key="1">
    <citation type="journal article" date="2018" name="Nat. Ecol. Evol.">
        <title>Pezizomycetes genomes reveal the molecular basis of ectomycorrhizal truffle lifestyle.</title>
        <authorList>
            <person name="Murat C."/>
            <person name="Payen T."/>
            <person name="Noel B."/>
            <person name="Kuo A."/>
            <person name="Morin E."/>
            <person name="Chen J."/>
            <person name="Kohler A."/>
            <person name="Krizsan K."/>
            <person name="Balestrini R."/>
            <person name="Da Silva C."/>
            <person name="Montanini B."/>
            <person name="Hainaut M."/>
            <person name="Levati E."/>
            <person name="Barry K.W."/>
            <person name="Belfiori B."/>
            <person name="Cichocki N."/>
            <person name="Clum A."/>
            <person name="Dockter R.B."/>
            <person name="Fauchery L."/>
            <person name="Guy J."/>
            <person name="Iotti M."/>
            <person name="Le Tacon F."/>
            <person name="Lindquist E.A."/>
            <person name="Lipzen A."/>
            <person name="Malagnac F."/>
            <person name="Mello A."/>
            <person name="Molinier V."/>
            <person name="Miyauchi S."/>
            <person name="Poulain J."/>
            <person name="Riccioni C."/>
            <person name="Rubini A."/>
            <person name="Sitrit Y."/>
            <person name="Splivallo R."/>
            <person name="Traeger S."/>
            <person name="Wang M."/>
            <person name="Zifcakova L."/>
            <person name="Wipf D."/>
            <person name="Zambonelli A."/>
            <person name="Paolocci F."/>
            <person name="Nowrousian M."/>
            <person name="Ottonello S."/>
            <person name="Baldrian P."/>
            <person name="Spatafora J.W."/>
            <person name="Henrissat B."/>
            <person name="Nagy L.G."/>
            <person name="Aury J.M."/>
            <person name="Wincker P."/>
            <person name="Grigoriev I.V."/>
            <person name="Bonfante P."/>
            <person name="Martin F.M."/>
        </authorList>
    </citation>
    <scope>NUCLEOTIDE SEQUENCE [LARGE SCALE GENOMIC DNA]</scope>
    <source>
        <strain evidence="1 2">ATCC MYA-4762</strain>
    </source>
</reference>
<organism evidence="1 2">
    <name type="scientific">Terfezia boudieri ATCC MYA-4762</name>
    <dbReference type="NCBI Taxonomy" id="1051890"/>
    <lineage>
        <taxon>Eukaryota</taxon>
        <taxon>Fungi</taxon>
        <taxon>Dikarya</taxon>
        <taxon>Ascomycota</taxon>
        <taxon>Pezizomycotina</taxon>
        <taxon>Pezizomycetes</taxon>
        <taxon>Pezizales</taxon>
        <taxon>Pezizaceae</taxon>
        <taxon>Terfezia</taxon>
    </lineage>
</organism>
<keyword evidence="2" id="KW-1185">Reference proteome</keyword>
<accession>A0A3N4LI13</accession>
<dbReference type="InParanoid" id="A0A3N4LI13"/>